<dbReference type="RefSeq" id="WP_039103391.1">
    <property type="nucleotide sequence ID" value="NZ_CAMKYH010000030.1"/>
</dbReference>
<dbReference type="GO" id="GO:0006829">
    <property type="term" value="P:zinc ion transport"/>
    <property type="evidence" value="ECO:0007669"/>
    <property type="project" value="UniProtKB-KW"/>
</dbReference>
<sequence>MFELIFPPLIAGIILSFITGPLGTFVVWRKMSYFGDTLSHSALLGIALGFLLNINPFFAVIFVTILLALGLVILSIQQKLAIDTLLGILAHSSLSLGVIVISLLHNIRVDLMGYLFGDLLSITMNDIYLIIVGAIIVGIILFFNWNNFLFITVNEELALSNGINIIKTKLILTLVLALTIGLAMKFVGALIITSLLIIPAATARFYAKSPEKMAIFAIIVGVLSISGGLMISAFYDTPTGPSIVITNAMLFSLSLVVSSVFRVRSA</sequence>
<reference evidence="16 17" key="1">
    <citation type="journal article" date="2014" name="Appl. Environ. Microbiol.">
        <title>Gut symbionts from distinct hosts exhibit genotoxic activity via divergent colibactin biosynthetic pathways.</title>
        <authorList>
            <person name="Engel P."/>
            <person name="Vizcaino M.I."/>
            <person name="Crawford J.M."/>
        </authorList>
    </citation>
    <scope>NUCLEOTIDE SEQUENCE [LARGE SCALE GENOMIC DNA]</scope>
    <source>
        <strain evidence="16 17">PEB0191</strain>
    </source>
</reference>
<evidence type="ECO:0000256" key="8">
    <source>
        <dbReference type="ARBA" id="ARBA00022833"/>
    </source>
</evidence>
<gene>
    <name evidence="16" type="ORF">FPB0191_00226</name>
</gene>
<dbReference type="GO" id="GO:0043190">
    <property type="term" value="C:ATP-binding cassette (ABC) transporter complex"/>
    <property type="evidence" value="ECO:0007669"/>
    <property type="project" value="InterPro"/>
</dbReference>
<evidence type="ECO:0000256" key="15">
    <source>
        <dbReference type="SAM" id="Phobius"/>
    </source>
</evidence>
<evidence type="ECO:0000256" key="6">
    <source>
        <dbReference type="ARBA" id="ARBA00022519"/>
    </source>
</evidence>
<dbReference type="InterPro" id="IPR037294">
    <property type="entry name" value="ABC_BtuC-like"/>
</dbReference>
<keyword evidence="9" id="KW-0864">Zinc transport</keyword>
<feature type="transmembrane region" description="Helical" evidence="15">
    <location>
        <begin position="241"/>
        <end position="261"/>
    </location>
</feature>
<evidence type="ECO:0000256" key="11">
    <source>
        <dbReference type="ARBA" id="ARBA00023065"/>
    </source>
</evidence>
<evidence type="ECO:0000313" key="17">
    <source>
        <dbReference type="Proteomes" id="UP000030901"/>
    </source>
</evidence>
<dbReference type="OrthoDB" id="9783937at2"/>
<evidence type="ECO:0000256" key="14">
    <source>
        <dbReference type="RuleBase" id="RU003943"/>
    </source>
</evidence>
<dbReference type="AlphaFoldDB" id="A0A0A7RXM3"/>
<evidence type="ECO:0000256" key="7">
    <source>
        <dbReference type="ARBA" id="ARBA00022692"/>
    </source>
</evidence>
<dbReference type="SUPFAM" id="SSF81345">
    <property type="entry name" value="ABC transporter involved in vitamin B12 uptake, BtuC"/>
    <property type="match status" value="1"/>
</dbReference>
<evidence type="ECO:0000256" key="12">
    <source>
        <dbReference type="ARBA" id="ARBA00023136"/>
    </source>
</evidence>
<dbReference type="Proteomes" id="UP000030901">
    <property type="component" value="Chromosome"/>
</dbReference>
<dbReference type="Pfam" id="PF00950">
    <property type="entry name" value="ABC-3"/>
    <property type="match status" value="1"/>
</dbReference>
<dbReference type="EMBL" id="CP009056">
    <property type="protein sequence ID" value="AJA44075.1"/>
    <property type="molecule type" value="Genomic_DNA"/>
</dbReference>
<dbReference type="CDD" id="cd06550">
    <property type="entry name" value="TM_ABC_iron-siderophores_like"/>
    <property type="match status" value="1"/>
</dbReference>
<dbReference type="Gene3D" id="1.10.3470.10">
    <property type="entry name" value="ABC transporter involved in vitamin B12 uptake, BtuC"/>
    <property type="match status" value="1"/>
</dbReference>
<name>A0A0A7RXM3_FRIPE</name>
<feature type="transmembrane region" description="Helical" evidence="15">
    <location>
        <begin position="6"/>
        <end position="28"/>
    </location>
</feature>
<feature type="transmembrane region" description="Helical" evidence="15">
    <location>
        <begin position="88"/>
        <end position="107"/>
    </location>
</feature>
<feature type="transmembrane region" description="Helical" evidence="15">
    <location>
        <begin position="57"/>
        <end position="76"/>
    </location>
</feature>
<keyword evidence="10 15" id="KW-1133">Transmembrane helix</keyword>
<comment type="subcellular location">
    <subcellularLocation>
        <location evidence="2">Cell inner membrane</location>
        <topology evidence="2">Multi-pass membrane protein</topology>
    </subcellularLocation>
    <subcellularLocation>
        <location evidence="14">Cell membrane</location>
        <topology evidence="14">Multi-pass membrane protein</topology>
    </subcellularLocation>
</comment>
<dbReference type="FunFam" id="1.10.3470.10:FF:000002">
    <property type="entry name" value="Zinc ABC transporter permease subunit ZnuB"/>
    <property type="match status" value="1"/>
</dbReference>
<comment type="similarity">
    <text evidence="3 14">Belongs to the ABC-3 integral membrane protein family.</text>
</comment>
<feature type="transmembrane region" description="Helical" evidence="15">
    <location>
        <begin position="127"/>
        <end position="145"/>
    </location>
</feature>
<dbReference type="GO" id="GO:0055085">
    <property type="term" value="P:transmembrane transport"/>
    <property type="evidence" value="ECO:0007669"/>
    <property type="project" value="InterPro"/>
</dbReference>
<keyword evidence="8" id="KW-0862">Zinc</keyword>
<keyword evidence="12 15" id="KW-0472">Membrane</keyword>
<evidence type="ECO:0000256" key="13">
    <source>
        <dbReference type="ARBA" id="ARBA00040080"/>
    </source>
</evidence>
<evidence type="ECO:0000256" key="10">
    <source>
        <dbReference type="ARBA" id="ARBA00022989"/>
    </source>
</evidence>
<dbReference type="HOGENOM" id="CLU_028808_3_2_6"/>
<keyword evidence="7 14" id="KW-0812">Transmembrane</keyword>
<dbReference type="PANTHER" id="PTHR30477">
    <property type="entry name" value="ABC-TRANSPORTER METAL-BINDING PROTEIN"/>
    <property type="match status" value="1"/>
</dbReference>
<feature type="transmembrane region" description="Helical" evidence="15">
    <location>
        <begin position="214"/>
        <end position="235"/>
    </location>
</feature>
<evidence type="ECO:0000256" key="4">
    <source>
        <dbReference type="ARBA" id="ARBA00022448"/>
    </source>
</evidence>
<comment type="function">
    <text evidence="1">Involved in the high-affinity zinc uptake transport system.</text>
</comment>
<accession>A0A0A7RXM3</accession>
<dbReference type="STRING" id="1267021.FPB0191_00226"/>
<feature type="transmembrane region" description="Helical" evidence="15">
    <location>
        <begin position="157"/>
        <end position="180"/>
    </location>
</feature>
<evidence type="ECO:0000256" key="5">
    <source>
        <dbReference type="ARBA" id="ARBA00022475"/>
    </source>
</evidence>
<keyword evidence="6" id="KW-0997">Cell inner membrane</keyword>
<keyword evidence="11" id="KW-0406">Ion transport</keyword>
<evidence type="ECO:0000256" key="9">
    <source>
        <dbReference type="ARBA" id="ARBA00022906"/>
    </source>
</evidence>
<feature type="transmembrane region" description="Helical" evidence="15">
    <location>
        <begin position="186"/>
        <end position="207"/>
    </location>
</feature>
<evidence type="ECO:0000313" key="16">
    <source>
        <dbReference type="EMBL" id="AJA44075.1"/>
    </source>
</evidence>
<keyword evidence="17" id="KW-1185">Reference proteome</keyword>
<organism evidence="16 17">
    <name type="scientific">Frischella perrara</name>
    <dbReference type="NCBI Taxonomy" id="1267021"/>
    <lineage>
        <taxon>Bacteria</taxon>
        <taxon>Pseudomonadati</taxon>
        <taxon>Pseudomonadota</taxon>
        <taxon>Gammaproteobacteria</taxon>
        <taxon>Orbales</taxon>
        <taxon>Orbaceae</taxon>
        <taxon>Frischella</taxon>
    </lineage>
</organism>
<protein>
    <recommendedName>
        <fullName evidence="13">High-affinity zinc uptake system membrane protein ZnuB</fullName>
    </recommendedName>
</protein>
<evidence type="ECO:0000256" key="1">
    <source>
        <dbReference type="ARBA" id="ARBA00002313"/>
    </source>
</evidence>
<evidence type="ECO:0000256" key="3">
    <source>
        <dbReference type="ARBA" id="ARBA00008034"/>
    </source>
</evidence>
<dbReference type="PANTHER" id="PTHR30477:SF23">
    <property type="entry name" value="HIGH-AFFINITY ZINC UPTAKE SYSTEM MEMBRANE PROTEIN ZNUB"/>
    <property type="match status" value="1"/>
</dbReference>
<keyword evidence="5" id="KW-1003">Cell membrane</keyword>
<keyword evidence="4 14" id="KW-0813">Transport</keyword>
<dbReference type="InterPro" id="IPR001626">
    <property type="entry name" value="ABC_TroCD"/>
</dbReference>
<dbReference type="KEGG" id="fpp:FPB0191_00226"/>
<dbReference type="NCBIfam" id="NF007089">
    <property type="entry name" value="PRK09543.1"/>
    <property type="match status" value="1"/>
</dbReference>
<dbReference type="GO" id="GO:0010043">
    <property type="term" value="P:response to zinc ion"/>
    <property type="evidence" value="ECO:0007669"/>
    <property type="project" value="TreeGrafter"/>
</dbReference>
<proteinExistence type="inferred from homology"/>
<evidence type="ECO:0000256" key="2">
    <source>
        <dbReference type="ARBA" id="ARBA00004429"/>
    </source>
</evidence>